<gene>
    <name evidence="1" type="ORF">C8256_22340</name>
</gene>
<protein>
    <submittedName>
        <fullName evidence="1">Uncharacterized protein</fullName>
    </submittedName>
</protein>
<name>A0A2T2XWD7_9ENTR</name>
<dbReference type="Proteomes" id="UP000240892">
    <property type="component" value="Unassembled WGS sequence"/>
</dbReference>
<dbReference type="AlphaFoldDB" id="A0A2T2XWD7"/>
<organism evidence="1 2">
    <name type="scientific">Kluyvera genomosp. 2</name>
    <dbReference type="NCBI Taxonomy" id="2774054"/>
    <lineage>
        <taxon>Bacteria</taxon>
        <taxon>Pseudomonadati</taxon>
        <taxon>Pseudomonadota</taxon>
        <taxon>Gammaproteobacteria</taxon>
        <taxon>Enterobacterales</taxon>
        <taxon>Enterobacteriaceae</taxon>
        <taxon>Kluyvera</taxon>
    </lineage>
</organism>
<accession>A0A2T2XWD7</accession>
<evidence type="ECO:0000313" key="1">
    <source>
        <dbReference type="EMBL" id="PSR44620.1"/>
    </source>
</evidence>
<proteinExistence type="predicted"/>
<reference evidence="1 2" key="1">
    <citation type="submission" date="2018-03" db="EMBL/GenBank/DDBJ databases">
        <title>First report of an OXA-48+CTX-M-M-producing Kluyvera ascorbata clone recovered from patients admitted in a University Hospital in Madrid, Spain.</title>
        <authorList>
            <person name="Hernandez-Garcia M."/>
            <person name="Leon-Sampedro R."/>
            <person name="Perez-Viso B."/>
            <person name="Morosini M.I."/>
            <person name="Lopez-Fresnena N."/>
            <person name="Coque T.M."/>
            <person name="Bonten M."/>
            <person name="Malhotra-Kumar S."/>
            <person name="Ruiz-Garbajosa P."/>
            <person name="Canton R."/>
        </authorList>
    </citation>
    <scope>NUCLEOTIDE SEQUENCE [LARGE SCALE GENOMIC DNA]</scope>
    <source>
        <strain evidence="1 2">KA2</strain>
    </source>
</reference>
<sequence length="64" mass="7548">MPDGANAYPAYSFSSIVGRIRCLHRHPAFSLLIINFPTVNRFSVARFLEPMPRWWYLLALFKKY</sequence>
<comment type="caution">
    <text evidence="1">The sequence shown here is derived from an EMBL/GenBank/DDBJ whole genome shotgun (WGS) entry which is preliminary data.</text>
</comment>
<dbReference type="EMBL" id="PYHO01000027">
    <property type="protein sequence ID" value="PSR44620.1"/>
    <property type="molecule type" value="Genomic_DNA"/>
</dbReference>
<keyword evidence="2" id="KW-1185">Reference proteome</keyword>
<evidence type="ECO:0000313" key="2">
    <source>
        <dbReference type="Proteomes" id="UP000240892"/>
    </source>
</evidence>